<dbReference type="PANTHER" id="PTHR43155">
    <property type="entry name" value="CYCLIC DI-GMP PHOSPHODIESTERASE PA4108-RELATED"/>
    <property type="match status" value="1"/>
</dbReference>
<dbReference type="InterPro" id="IPR003607">
    <property type="entry name" value="HD/PDEase_dom"/>
</dbReference>
<feature type="domain" description="HD-GYP" evidence="1">
    <location>
        <begin position="111"/>
        <end position="302"/>
    </location>
</feature>
<evidence type="ECO:0000313" key="2">
    <source>
        <dbReference type="EMBL" id="WOB08109.1"/>
    </source>
</evidence>
<dbReference type="InterPro" id="IPR037522">
    <property type="entry name" value="HD_GYP_dom"/>
</dbReference>
<gene>
    <name evidence="2" type="ORF">RXV79_24810</name>
</gene>
<evidence type="ECO:0000259" key="1">
    <source>
        <dbReference type="PROSITE" id="PS51832"/>
    </source>
</evidence>
<dbReference type="Pfam" id="PF13487">
    <property type="entry name" value="HD_5"/>
    <property type="match status" value="1"/>
</dbReference>
<dbReference type="SMART" id="SM00471">
    <property type="entry name" value="HDc"/>
    <property type="match status" value="1"/>
</dbReference>
<sequence>MSSSETDLDQANPHALAAIVEASAKRTIVASEDIVDERGVKLWARGQPVSESLQQRLLERKLKQPLEATLEAADGVNGPELKQALEHFLGSGQALARGLQAWAGPLRAAVAELKLQSVAQLLLTAAQAARPGIYEHAVRGMALSGAMALAARGDRSQIELALMGGLLHDLGEMYVNPNYLDPQQPLDITGFRHLAVHPRTGAMLLTRLAKYPPALARGVAEHHERLDGSGYPGRLSGNAISPLGRQLAVVEVVLGVMAQGDAPWTRASFALRMVPGEFDGHAVGFITHCARELGEARPEPDELALHGLHLVDGHLAAALALADELERSPSSASAVRAVAARASHLLFRLRTGWNEMGLWAAETTEPSDETRVEMSFAGRELAYRMHFIRRECLWAEKELGHADAAALAPLWAGLDL</sequence>
<proteinExistence type="predicted"/>
<dbReference type="SUPFAM" id="SSF109604">
    <property type="entry name" value="HD-domain/PDEase-like"/>
    <property type="match status" value="1"/>
</dbReference>
<dbReference type="Gene3D" id="1.10.3210.10">
    <property type="entry name" value="Hypothetical protein af1432"/>
    <property type="match status" value="1"/>
</dbReference>
<reference evidence="2 3" key="1">
    <citation type="submission" date="2023-10" db="EMBL/GenBank/DDBJ databases">
        <title>Bacteria for the degradation of biodegradable plastic PBAT(Polybutylene adipate terephthalate).</title>
        <authorList>
            <person name="Weon H.-Y."/>
            <person name="Yeon J."/>
        </authorList>
    </citation>
    <scope>NUCLEOTIDE SEQUENCE [LARGE SCALE GENOMIC DNA]</scope>
    <source>
        <strain evidence="2 3">SBD 7-3</strain>
    </source>
</reference>
<name>A0ABZ0CT18_9BURK</name>
<dbReference type="EMBL" id="CP136336">
    <property type="protein sequence ID" value="WOB08109.1"/>
    <property type="molecule type" value="Genomic_DNA"/>
</dbReference>
<dbReference type="Proteomes" id="UP001303946">
    <property type="component" value="Chromosome"/>
</dbReference>
<protein>
    <submittedName>
        <fullName evidence="2">HD domain-containing phosphohydrolase</fullName>
    </submittedName>
</protein>
<dbReference type="CDD" id="cd00077">
    <property type="entry name" value="HDc"/>
    <property type="match status" value="1"/>
</dbReference>
<dbReference type="PANTHER" id="PTHR43155:SF2">
    <property type="entry name" value="CYCLIC DI-GMP PHOSPHODIESTERASE PA4108"/>
    <property type="match status" value="1"/>
</dbReference>
<dbReference type="PROSITE" id="PS51832">
    <property type="entry name" value="HD_GYP"/>
    <property type="match status" value="1"/>
</dbReference>
<dbReference type="RefSeq" id="WP_316700791.1">
    <property type="nucleotide sequence ID" value="NZ_CP136336.1"/>
</dbReference>
<evidence type="ECO:0000313" key="3">
    <source>
        <dbReference type="Proteomes" id="UP001303946"/>
    </source>
</evidence>
<organism evidence="2 3">
    <name type="scientific">Piscinibacter gummiphilus</name>
    <dbReference type="NCBI Taxonomy" id="946333"/>
    <lineage>
        <taxon>Bacteria</taxon>
        <taxon>Pseudomonadati</taxon>
        <taxon>Pseudomonadota</taxon>
        <taxon>Betaproteobacteria</taxon>
        <taxon>Burkholderiales</taxon>
        <taxon>Sphaerotilaceae</taxon>
        <taxon>Piscinibacter</taxon>
    </lineage>
</organism>
<keyword evidence="3" id="KW-1185">Reference proteome</keyword>
<accession>A0ABZ0CT18</accession>